<feature type="domain" description="Helitron helicase-like" evidence="2">
    <location>
        <begin position="17"/>
        <end position="77"/>
    </location>
</feature>
<reference evidence="3 4" key="1">
    <citation type="submission" date="2024-01" db="EMBL/GenBank/DDBJ databases">
        <title>The complete chloroplast genome sequence of Lithospermum erythrorhizon: insights into the phylogenetic relationship among Boraginaceae species and the maternal lineages of purple gromwells.</title>
        <authorList>
            <person name="Okada T."/>
            <person name="Watanabe K."/>
        </authorList>
    </citation>
    <scope>NUCLEOTIDE SEQUENCE [LARGE SCALE GENOMIC DNA]</scope>
</reference>
<protein>
    <recommendedName>
        <fullName evidence="2">Helitron helicase-like domain-containing protein</fullName>
    </recommendedName>
</protein>
<comment type="caution">
    <text evidence="3">The sequence shown here is derived from an EMBL/GenBank/DDBJ whole genome shotgun (WGS) entry which is preliminary data.</text>
</comment>
<keyword evidence="4" id="KW-1185">Reference proteome</keyword>
<sequence>MRSKLCQGIVDIIIKGEARASEIGERIILPSSFVGGSTDMRRRYLDAMSLVQRFGKPDLLITMTCEERTTKQFKSEMHILTTSGLYLIILIFLQDIIVISILKFVLEFKL</sequence>
<dbReference type="EMBL" id="BAABME010019270">
    <property type="protein sequence ID" value="GAA0156623.1"/>
    <property type="molecule type" value="Genomic_DNA"/>
</dbReference>
<dbReference type="AlphaFoldDB" id="A0AAV3PZB6"/>
<keyword evidence="1" id="KW-0812">Transmembrane</keyword>
<dbReference type="Pfam" id="PF14214">
    <property type="entry name" value="Helitron_like_N"/>
    <property type="match status" value="1"/>
</dbReference>
<dbReference type="InterPro" id="IPR025476">
    <property type="entry name" value="Helitron_helicase-like"/>
</dbReference>
<evidence type="ECO:0000313" key="4">
    <source>
        <dbReference type="Proteomes" id="UP001454036"/>
    </source>
</evidence>
<evidence type="ECO:0000259" key="2">
    <source>
        <dbReference type="Pfam" id="PF14214"/>
    </source>
</evidence>
<keyword evidence="1" id="KW-1133">Transmembrane helix</keyword>
<accession>A0AAV3PZB6</accession>
<feature type="transmembrane region" description="Helical" evidence="1">
    <location>
        <begin position="84"/>
        <end position="106"/>
    </location>
</feature>
<gene>
    <name evidence="3" type="ORF">LIER_38306</name>
</gene>
<organism evidence="3 4">
    <name type="scientific">Lithospermum erythrorhizon</name>
    <name type="common">Purple gromwell</name>
    <name type="synonym">Lithospermum officinale var. erythrorhizon</name>
    <dbReference type="NCBI Taxonomy" id="34254"/>
    <lineage>
        <taxon>Eukaryota</taxon>
        <taxon>Viridiplantae</taxon>
        <taxon>Streptophyta</taxon>
        <taxon>Embryophyta</taxon>
        <taxon>Tracheophyta</taxon>
        <taxon>Spermatophyta</taxon>
        <taxon>Magnoliopsida</taxon>
        <taxon>eudicotyledons</taxon>
        <taxon>Gunneridae</taxon>
        <taxon>Pentapetalae</taxon>
        <taxon>asterids</taxon>
        <taxon>lamiids</taxon>
        <taxon>Boraginales</taxon>
        <taxon>Boraginaceae</taxon>
        <taxon>Boraginoideae</taxon>
        <taxon>Lithospermeae</taxon>
        <taxon>Lithospermum</taxon>
    </lineage>
</organism>
<name>A0AAV3PZB6_LITER</name>
<evidence type="ECO:0000313" key="3">
    <source>
        <dbReference type="EMBL" id="GAA0156623.1"/>
    </source>
</evidence>
<dbReference type="Proteomes" id="UP001454036">
    <property type="component" value="Unassembled WGS sequence"/>
</dbReference>
<evidence type="ECO:0000256" key="1">
    <source>
        <dbReference type="SAM" id="Phobius"/>
    </source>
</evidence>
<proteinExistence type="predicted"/>
<keyword evidence="1" id="KW-0472">Membrane</keyword>